<evidence type="ECO:0000256" key="1">
    <source>
        <dbReference type="ARBA" id="ARBA00008675"/>
    </source>
</evidence>
<evidence type="ECO:0000256" key="7">
    <source>
        <dbReference type="ARBA" id="ARBA00026057"/>
    </source>
</evidence>
<dbReference type="CDD" id="cd19499">
    <property type="entry name" value="RecA-like_ClpB_Hsp104-like"/>
    <property type="match status" value="1"/>
</dbReference>
<dbReference type="CDD" id="cd00009">
    <property type="entry name" value="AAA"/>
    <property type="match status" value="1"/>
</dbReference>
<feature type="domain" description="Clp R" evidence="11">
    <location>
        <begin position="3"/>
        <end position="149"/>
    </location>
</feature>
<dbReference type="InterPro" id="IPR004176">
    <property type="entry name" value="Clp_R_N"/>
</dbReference>
<sequence length="881" mass="98741">MMPNNFTTKSQEAIQLAQIIANDHGQQGIDPIHLLRAILEQNDSIVITILQKLDVNLLQLKSEVGTILETLPKTFQQDQGNFGQVLLSQTLGKVLASASDASKKFGDEYISTEHLLLGLLTDGPISKLVAKHDIDVGSVMDVLDEVRGDERVDTQNPEAKMQALEKYSVNLTERARNGKLDPIIGRDQEIRRVMQVLVRRTKNNPVLVGEAGVGKTAIAEGLALRIATGDVPEILKNREIATLDLGALIAGTKFRGEFEERLKAVIKEVEKSDGRIILFIDELHTLVGAGKSDDSPMDASNLLKPALARGELRVIGATTLREYQKHIEKDAAFERRFQPVTVEEPSVVDTVAILRGIKEKYEIHHGVRISDPAIVAATQLSHRYITDRSLPDKAIDLMDEAAAALRMQIDSMPEELDQLKREEMRLEIEKRSLLKEESKDSKSRLREIKKQIADSKEKSDEIEMRWKNEKELIAKCTTLRDSIDKLTNESDIEERKGDLQKVAELRYDAIPKKRTELKTAEEQLKKWQAKRGLLNEVITEEEIATVVSRWTHIPVSKMLESEMKKLAHMDSKLKARVVGQEEAITAISNALRRSRAGISEEKKPIGSFIFLGPTGVGKTELAKALAEFMFNDEEALVRVDMSEYMEKHSISKMIGSPPGYVGHDEAGQLTETIRRRPYSVVLFDEIEKAHPDVFNILLQILDDGHITDSKGRKINFKNTVIIMTSNLGSDIILNSSTIGDIGFAGEEKQNVDGTKNKVLELLKNRFRPEFLNRIDEAIFFHALTRENIADIVGLQINLVAKRLQTQKRIDLKVSERARKLLADKGFDPKYGARPLKRLIQNLILNPLAMQIVSGEIGEESKVTIDAIQDEIQIKTRGTVTA</sequence>
<dbReference type="PANTHER" id="PTHR11638:SF18">
    <property type="entry name" value="HEAT SHOCK PROTEIN 104"/>
    <property type="match status" value="1"/>
</dbReference>
<evidence type="ECO:0000256" key="5">
    <source>
        <dbReference type="ARBA" id="ARBA00023054"/>
    </source>
</evidence>
<dbReference type="InterPro" id="IPR028299">
    <property type="entry name" value="ClpA/B_CS2"/>
</dbReference>
<keyword evidence="6 9" id="KW-0143">Chaperone</keyword>
<dbReference type="InterPro" id="IPR018368">
    <property type="entry name" value="ClpA/B_CS1"/>
</dbReference>
<evidence type="ECO:0000313" key="13">
    <source>
        <dbReference type="Proteomes" id="UP000231263"/>
    </source>
</evidence>
<dbReference type="SMART" id="SM00382">
    <property type="entry name" value="AAA"/>
    <property type="match status" value="2"/>
</dbReference>
<dbReference type="Gene3D" id="1.10.8.60">
    <property type="match status" value="1"/>
</dbReference>
<gene>
    <name evidence="10 12" type="primary">clpB</name>
    <name evidence="12" type="ORF">CO173_02215</name>
</gene>
<dbReference type="Proteomes" id="UP000231263">
    <property type="component" value="Unassembled WGS sequence"/>
</dbReference>
<comment type="caution">
    <text evidence="12">The sequence shown here is derived from an EMBL/GenBank/DDBJ whole genome shotgun (WGS) entry which is preliminary data.</text>
</comment>
<dbReference type="SMART" id="SM01086">
    <property type="entry name" value="ClpB_D2-small"/>
    <property type="match status" value="1"/>
</dbReference>
<evidence type="ECO:0000256" key="3">
    <source>
        <dbReference type="ARBA" id="ARBA00022741"/>
    </source>
</evidence>
<keyword evidence="4 9" id="KW-0067">ATP-binding</keyword>
<comment type="subunit">
    <text evidence="7">Homohexamer. The oligomerization is ATP-dependent.</text>
</comment>
<dbReference type="InterPro" id="IPR041546">
    <property type="entry name" value="ClpA/ClpB_AAA_lid"/>
</dbReference>
<dbReference type="InterPro" id="IPR017730">
    <property type="entry name" value="Chaperonin_ClpB"/>
</dbReference>
<keyword evidence="10" id="KW-0346">Stress response</keyword>
<dbReference type="Pfam" id="PF07724">
    <property type="entry name" value="AAA_2"/>
    <property type="match status" value="1"/>
</dbReference>
<comment type="subunit">
    <text evidence="10">Homohexamer; The oligomerization is ATP-dependent.</text>
</comment>
<dbReference type="FunFam" id="3.40.50.300:FF:000025">
    <property type="entry name" value="ATP-dependent Clp protease subunit"/>
    <property type="match status" value="1"/>
</dbReference>
<accession>A0A2M7XFA5</accession>
<dbReference type="SUPFAM" id="SSF52540">
    <property type="entry name" value="P-loop containing nucleoside triphosphate hydrolases"/>
    <property type="match status" value="2"/>
</dbReference>
<evidence type="ECO:0000256" key="9">
    <source>
        <dbReference type="RuleBase" id="RU004432"/>
    </source>
</evidence>
<evidence type="ECO:0000256" key="2">
    <source>
        <dbReference type="ARBA" id="ARBA00022737"/>
    </source>
</evidence>
<dbReference type="Pfam" id="PF17871">
    <property type="entry name" value="AAA_lid_9"/>
    <property type="match status" value="1"/>
</dbReference>
<feature type="coiled-coil region" evidence="10">
    <location>
        <begin position="402"/>
        <end position="537"/>
    </location>
</feature>
<evidence type="ECO:0000259" key="11">
    <source>
        <dbReference type="PROSITE" id="PS51903"/>
    </source>
</evidence>
<evidence type="ECO:0000256" key="4">
    <source>
        <dbReference type="ARBA" id="ARBA00022840"/>
    </source>
</evidence>
<dbReference type="InterPro" id="IPR003959">
    <property type="entry name" value="ATPase_AAA_core"/>
</dbReference>
<dbReference type="PROSITE" id="PS00870">
    <property type="entry name" value="CLPAB_1"/>
    <property type="match status" value="1"/>
</dbReference>
<evidence type="ECO:0000256" key="8">
    <source>
        <dbReference type="PROSITE-ProRule" id="PRU01251"/>
    </source>
</evidence>
<dbReference type="EMBL" id="PFWT01000009">
    <property type="protein sequence ID" value="PJA46559.1"/>
    <property type="molecule type" value="Genomic_DNA"/>
</dbReference>
<dbReference type="GO" id="GO:0042026">
    <property type="term" value="P:protein refolding"/>
    <property type="evidence" value="ECO:0007669"/>
    <property type="project" value="UniProtKB-UniRule"/>
</dbReference>
<dbReference type="PROSITE" id="PS00871">
    <property type="entry name" value="CLPAB_2"/>
    <property type="match status" value="1"/>
</dbReference>
<evidence type="ECO:0000256" key="10">
    <source>
        <dbReference type="RuleBase" id="RU362034"/>
    </source>
</evidence>
<dbReference type="InterPro" id="IPR027417">
    <property type="entry name" value="P-loop_NTPase"/>
</dbReference>
<dbReference type="InterPro" id="IPR036628">
    <property type="entry name" value="Clp_N_dom_sf"/>
</dbReference>
<dbReference type="NCBIfam" id="TIGR03346">
    <property type="entry name" value="chaperone_ClpB"/>
    <property type="match status" value="1"/>
</dbReference>
<dbReference type="Gene3D" id="3.40.50.300">
    <property type="entry name" value="P-loop containing nucleotide triphosphate hydrolases"/>
    <property type="match status" value="3"/>
</dbReference>
<keyword evidence="2 8" id="KW-0677">Repeat</keyword>
<dbReference type="PANTHER" id="PTHR11638">
    <property type="entry name" value="ATP-DEPENDENT CLP PROTEASE"/>
    <property type="match status" value="1"/>
</dbReference>
<dbReference type="SUPFAM" id="SSF81923">
    <property type="entry name" value="Double Clp-N motif"/>
    <property type="match status" value="1"/>
</dbReference>
<reference evidence="13" key="1">
    <citation type="submission" date="2017-09" db="EMBL/GenBank/DDBJ databases">
        <title>Depth-based differentiation of microbial function through sediment-hosted aquifers and enrichment of novel symbionts in the deep terrestrial subsurface.</title>
        <authorList>
            <person name="Probst A.J."/>
            <person name="Ladd B."/>
            <person name="Jarett J.K."/>
            <person name="Geller-Mcgrath D.E."/>
            <person name="Sieber C.M.K."/>
            <person name="Emerson J.B."/>
            <person name="Anantharaman K."/>
            <person name="Thomas B.C."/>
            <person name="Malmstrom R."/>
            <person name="Stieglmeier M."/>
            <person name="Klingl A."/>
            <person name="Woyke T."/>
            <person name="Ryan C.M."/>
            <person name="Banfield J.F."/>
        </authorList>
    </citation>
    <scope>NUCLEOTIDE SEQUENCE [LARGE SCALE GENOMIC DNA]</scope>
</reference>
<dbReference type="Pfam" id="PF00004">
    <property type="entry name" value="AAA"/>
    <property type="match status" value="1"/>
</dbReference>
<dbReference type="PROSITE" id="PS51903">
    <property type="entry name" value="CLP_R"/>
    <property type="match status" value="1"/>
</dbReference>
<dbReference type="Pfam" id="PF02861">
    <property type="entry name" value="Clp_N"/>
    <property type="match status" value="1"/>
</dbReference>
<name>A0A2M7XFA5_9BACT</name>
<dbReference type="GO" id="GO:0005524">
    <property type="term" value="F:ATP binding"/>
    <property type="evidence" value="ECO:0007669"/>
    <property type="project" value="UniProtKB-UniRule"/>
</dbReference>
<dbReference type="InterPro" id="IPR050130">
    <property type="entry name" value="ClpA_ClpB"/>
</dbReference>
<dbReference type="InterPro" id="IPR001270">
    <property type="entry name" value="ClpA/B"/>
</dbReference>
<comment type="similarity">
    <text evidence="1 9">Belongs to the ClpA/ClpB family.</text>
</comment>
<keyword evidence="5 10" id="KW-0175">Coiled coil</keyword>
<keyword evidence="3 9" id="KW-0547">Nucleotide-binding</keyword>
<comment type="subcellular location">
    <subcellularLocation>
        <location evidence="10">Cytoplasm</location>
    </subcellularLocation>
</comment>
<proteinExistence type="inferred from homology"/>
<dbReference type="GO" id="GO:0016887">
    <property type="term" value="F:ATP hydrolysis activity"/>
    <property type="evidence" value="ECO:0007669"/>
    <property type="project" value="InterPro"/>
</dbReference>
<protein>
    <recommendedName>
        <fullName evidence="10">Chaperone protein ClpB</fullName>
    </recommendedName>
</protein>
<dbReference type="FunFam" id="3.40.50.300:FF:000120">
    <property type="entry name" value="ATP-dependent chaperone ClpB"/>
    <property type="match status" value="1"/>
</dbReference>
<dbReference type="InterPro" id="IPR003593">
    <property type="entry name" value="AAA+_ATPase"/>
</dbReference>
<dbReference type="InterPro" id="IPR019489">
    <property type="entry name" value="Clp_ATPase_C"/>
</dbReference>
<keyword evidence="10" id="KW-0963">Cytoplasm</keyword>
<evidence type="ECO:0000256" key="6">
    <source>
        <dbReference type="ARBA" id="ARBA00023186"/>
    </source>
</evidence>
<dbReference type="PRINTS" id="PR00300">
    <property type="entry name" value="CLPPROTEASEA"/>
</dbReference>
<comment type="function">
    <text evidence="10">Part of a stress-induced multi-chaperone system, it is involved in the recovery of the cell from heat-induced damage, in cooperation with DnaK, DnaJ and GrpE.</text>
</comment>
<organism evidence="12 13">
    <name type="scientific">Candidatus Uhrbacteria bacterium CG_4_9_14_3_um_filter_41_35</name>
    <dbReference type="NCBI Taxonomy" id="1975034"/>
    <lineage>
        <taxon>Bacteria</taxon>
        <taxon>Candidatus Uhriibacteriota</taxon>
    </lineage>
</organism>
<dbReference type="GO" id="GO:0034605">
    <property type="term" value="P:cellular response to heat"/>
    <property type="evidence" value="ECO:0007669"/>
    <property type="project" value="TreeGrafter"/>
</dbReference>
<evidence type="ECO:0000313" key="12">
    <source>
        <dbReference type="EMBL" id="PJA46559.1"/>
    </source>
</evidence>
<dbReference type="FunFam" id="3.40.50.300:FF:000010">
    <property type="entry name" value="Chaperone clpB 1, putative"/>
    <property type="match status" value="1"/>
</dbReference>
<dbReference type="GO" id="GO:0005737">
    <property type="term" value="C:cytoplasm"/>
    <property type="evidence" value="ECO:0007669"/>
    <property type="project" value="UniProtKB-SubCell"/>
</dbReference>
<dbReference type="AlphaFoldDB" id="A0A2M7XFA5"/>
<dbReference type="Pfam" id="PF10431">
    <property type="entry name" value="ClpB_D2-small"/>
    <property type="match status" value="1"/>
</dbReference>
<dbReference type="Gene3D" id="1.10.1780.10">
    <property type="entry name" value="Clp, N-terminal domain"/>
    <property type="match status" value="1"/>
</dbReference>